<organism evidence="1 2">
    <name type="scientific">Fusarium oxysporum f. sp. cubense</name>
    <dbReference type="NCBI Taxonomy" id="61366"/>
    <lineage>
        <taxon>Eukaryota</taxon>
        <taxon>Fungi</taxon>
        <taxon>Dikarya</taxon>
        <taxon>Ascomycota</taxon>
        <taxon>Pezizomycotina</taxon>
        <taxon>Sordariomycetes</taxon>
        <taxon>Hypocreomycetidae</taxon>
        <taxon>Hypocreales</taxon>
        <taxon>Nectriaceae</taxon>
        <taxon>Fusarium</taxon>
        <taxon>Fusarium oxysporum species complex</taxon>
    </lineage>
</organism>
<gene>
    <name evidence="1" type="ORF">FocTR4_00000805</name>
</gene>
<proteinExistence type="predicted"/>
<dbReference type="EMBL" id="VMNF01000007">
    <property type="protein sequence ID" value="TXC04788.1"/>
    <property type="molecule type" value="Genomic_DNA"/>
</dbReference>
<reference evidence="1 2" key="1">
    <citation type="submission" date="2019-07" db="EMBL/GenBank/DDBJ databases">
        <title>The First High-Quality Draft Genome Sequence of the Causal Agent of the Current Panama Disease Epidemic.</title>
        <authorList>
            <person name="Warmington R.J."/>
            <person name="Kay W."/>
            <person name="Jeffries A."/>
            <person name="Bebber D."/>
            <person name="Moore K."/>
            <person name="Studholme D.J."/>
        </authorList>
    </citation>
    <scope>NUCLEOTIDE SEQUENCE [LARGE SCALE GENOMIC DNA]</scope>
    <source>
        <strain evidence="1 2">TR4</strain>
    </source>
</reference>
<comment type="caution">
    <text evidence="1">The sequence shown here is derived from an EMBL/GenBank/DDBJ whole genome shotgun (WGS) entry which is preliminary data.</text>
</comment>
<name>A0A5C6T381_FUSOC</name>
<accession>A0A5C6T381</accession>
<dbReference type="AlphaFoldDB" id="A0A5C6T381"/>
<dbReference type="Proteomes" id="UP000321331">
    <property type="component" value="Unassembled WGS sequence"/>
</dbReference>
<evidence type="ECO:0000313" key="2">
    <source>
        <dbReference type="Proteomes" id="UP000321331"/>
    </source>
</evidence>
<sequence>MLYGPSCLASTPLPYRAAEVTKTKSPSYRPELVALPRSTSGPRCFLRPPSTQLGTSLSLPYLTSNT</sequence>
<protein>
    <submittedName>
        <fullName evidence="1">Uncharacterized protein</fullName>
    </submittedName>
</protein>
<evidence type="ECO:0000313" key="1">
    <source>
        <dbReference type="EMBL" id="TXC04788.1"/>
    </source>
</evidence>